<dbReference type="SUPFAM" id="SSF50249">
    <property type="entry name" value="Nucleic acid-binding proteins"/>
    <property type="match status" value="1"/>
</dbReference>
<evidence type="ECO:0000259" key="2">
    <source>
        <dbReference type="Pfam" id="PF01796"/>
    </source>
</evidence>
<dbReference type="InterPro" id="IPR039375">
    <property type="entry name" value="NodN-like"/>
</dbReference>
<dbReference type="Proteomes" id="UP000015455">
    <property type="component" value="Unassembled WGS sequence"/>
</dbReference>
<dbReference type="PANTHER" id="PTHR34075">
    <property type="entry name" value="BLR3430 PROTEIN"/>
    <property type="match status" value="1"/>
</dbReference>
<sequence length="323" mass="35702">MTSMSTNKPMPMPTAISAPFWDGLKEGRLTIPHCKSCGHWIFFPRRHCDKCWSQDLEWKEVKGAGTLYTYTLTRVPTLPDFADEMPQKLAVVELDEGVRINTTLVGMDESEIKVGMRVKPVFDTAHSDGTVLLRFTAADNDFPAHIDSTPAALAAASAAQADAAAAAVSKRQVRFDDEAAMKALVSDTYSDWSNQIVVDQELINEFAQLSGDDYWIHTDPERARAQSPFGGTIAHGALVQVLQSRLRVALDFEVVGFNNMVNYGSDRLRFPAPVPAGSRIHARTRVKAVEKLPKGMQMTLEIVTHVVGNERPSVINDLVILYM</sequence>
<name>S9ZMR7_9RHOO</name>
<dbReference type="CDD" id="cd03450">
    <property type="entry name" value="NodN"/>
    <property type="match status" value="1"/>
</dbReference>
<dbReference type="AlphaFoldDB" id="S9ZMR7"/>
<gene>
    <name evidence="4" type="ORF">M622_04930</name>
</gene>
<dbReference type="Pfam" id="PF01796">
    <property type="entry name" value="OB_ChsH2_C"/>
    <property type="match status" value="1"/>
</dbReference>
<evidence type="ECO:0000313" key="4">
    <source>
        <dbReference type="EMBL" id="EPZ14802.1"/>
    </source>
</evidence>
<feature type="domain" description="MaoC-like" evidence="1">
    <location>
        <begin position="193"/>
        <end position="298"/>
    </location>
</feature>
<dbReference type="InterPro" id="IPR052513">
    <property type="entry name" value="Thioester_dehydratase-like"/>
</dbReference>
<dbReference type="eggNOG" id="COG2030">
    <property type="taxonomic scope" value="Bacteria"/>
</dbReference>
<keyword evidence="5" id="KW-1185">Reference proteome</keyword>
<accession>S9ZMR7</accession>
<dbReference type="STRING" id="1348657.M622_04930"/>
<dbReference type="InterPro" id="IPR029069">
    <property type="entry name" value="HotDog_dom_sf"/>
</dbReference>
<evidence type="ECO:0000313" key="5">
    <source>
        <dbReference type="Proteomes" id="UP000015455"/>
    </source>
</evidence>
<dbReference type="EMBL" id="ATJV01000070">
    <property type="protein sequence ID" value="EPZ14802.1"/>
    <property type="molecule type" value="Genomic_DNA"/>
</dbReference>
<dbReference type="InterPro" id="IPR012340">
    <property type="entry name" value="NA-bd_OB-fold"/>
</dbReference>
<dbReference type="eggNOG" id="COG1545">
    <property type="taxonomic scope" value="Bacteria"/>
</dbReference>
<dbReference type="PANTHER" id="PTHR34075:SF5">
    <property type="entry name" value="BLR3430 PROTEIN"/>
    <property type="match status" value="1"/>
</dbReference>
<reference evidence="4 5" key="1">
    <citation type="submission" date="2013-06" db="EMBL/GenBank/DDBJ databases">
        <title>Draft genome sequence of Thauera terpenica.</title>
        <authorList>
            <person name="Liu B."/>
            <person name="Frostegard A.H."/>
            <person name="Shapleigh J.P."/>
        </authorList>
    </citation>
    <scope>NUCLEOTIDE SEQUENCE [LARGE SCALE GENOMIC DNA]</scope>
    <source>
        <strain evidence="4 5">58Eu</strain>
    </source>
</reference>
<evidence type="ECO:0000259" key="3">
    <source>
        <dbReference type="Pfam" id="PF12172"/>
    </source>
</evidence>
<dbReference type="InterPro" id="IPR002539">
    <property type="entry name" value="MaoC-like_dom"/>
</dbReference>
<dbReference type="Pfam" id="PF12172">
    <property type="entry name" value="zf-ChsH2"/>
    <property type="match status" value="1"/>
</dbReference>
<evidence type="ECO:0000259" key="1">
    <source>
        <dbReference type="Pfam" id="PF01575"/>
    </source>
</evidence>
<organism evidence="4 5">
    <name type="scientific">Thauera terpenica 58Eu</name>
    <dbReference type="NCBI Taxonomy" id="1348657"/>
    <lineage>
        <taxon>Bacteria</taxon>
        <taxon>Pseudomonadati</taxon>
        <taxon>Pseudomonadota</taxon>
        <taxon>Betaproteobacteria</taxon>
        <taxon>Rhodocyclales</taxon>
        <taxon>Zoogloeaceae</taxon>
        <taxon>Thauera</taxon>
    </lineage>
</organism>
<dbReference type="Gene3D" id="6.10.30.10">
    <property type="match status" value="1"/>
</dbReference>
<dbReference type="Gene3D" id="3.10.129.10">
    <property type="entry name" value="Hotdog Thioesterase"/>
    <property type="match status" value="1"/>
</dbReference>
<dbReference type="SUPFAM" id="SSF54637">
    <property type="entry name" value="Thioesterase/thiol ester dehydrase-isomerase"/>
    <property type="match status" value="1"/>
</dbReference>
<feature type="domain" description="ChsH2 rubredoxin-like zinc ribbon" evidence="3">
    <location>
        <begin position="21"/>
        <end position="57"/>
    </location>
</feature>
<evidence type="ECO:0008006" key="6">
    <source>
        <dbReference type="Google" id="ProtNLM"/>
    </source>
</evidence>
<dbReference type="PATRIC" id="fig|1348657.5.peg.2742"/>
<proteinExistence type="predicted"/>
<dbReference type="InterPro" id="IPR002878">
    <property type="entry name" value="ChsH2_C"/>
</dbReference>
<comment type="caution">
    <text evidence="4">The sequence shown here is derived from an EMBL/GenBank/DDBJ whole genome shotgun (WGS) entry which is preliminary data.</text>
</comment>
<feature type="domain" description="ChsH2 C-terminal OB-fold" evidence="2">
    <location>
        <begin position="58"/>
        <end position="123"/>
    </location>
</feature>
<dbReference type="InterPro" id="IPR022002">
    <property type="entry name" value="ChsH2_Znr"/>
</dbReference>
<protein>
    <recommendedName>
        <fullName evidence="6">Acyl dehydratase</fullName>
    </recommendedName>
</protein>
<dbReference type="Pfam" id="PF01575">
    <property type="entry name" value="MaoC_dehydratas"/>
    <property type="match status" value="1"/>
</dbReference>